<reference evidence="1 2" key="1">
    <citation type="submission" date="2017-08" db="EMBL/GenBank/DDBJ databases">
        <title>Phylogenetic analysis of Mycobacterium avium complex whole genomes.</title>
        <authorList>
            <person name="Caverly L.J."/>
            <person name="Spilker T."/>
            <person name="Lipuma J."/>
        </authorList>
    </citation>
    <scope>NUCLEOTIDE SEQUENCE [LARGE SCALE GENOMIC DNA]</scope>
    <source>
        <strain evidence="1 2">FLAC0165</strain>
    </source>
</reference>
<evidence type="ECO:0000313" key="2">
    <source>
        <dbReference type="Proteomes" id="UP000217768"/>
    </source>
</evidence>
<protein>
    <submittedName>
        <fullName evidence="1">Uncharacterized protein</fullName>
    </submittedName>
</protein>
<sequence>MSISMYTDPAAAAWIVAGKPSVDAPPPVPGRCARCGTEGPTVTVSRILSDKFTGFEDWPYGWRRLCVPCAWAYDRRPTAQVPMLITRNTVTEYADGRGLLGVLTAGPLATTCAAILPVRALLKRRYLLPTAQWGHLAIDKLVLRWESSDAARLADLVWLRGAVGATWPQLSRDAPPAKLITGQPREHWPRIINAWEQFASWRSTPMVWAAAREITDPPGDRPEPVRRRL</sequence>
<dbReference type="AlphaFoldDB" id="A0A2A2ZB20"/>
<accession>A0A2A2ZB20</accession>
<name>A0A2A2ZB20_MYCAV</name>
<dbReference type="EMBL" id="NSFD01000056">
    <property type="protein sequence ID" value="PBA23737.1"/>
    <property type="molecule type" value="Genomic_DNA"/>
</dbReference>
<dbReference type="RefSeq" id="WP_095795266.1">
    <property type="nucleotide sequence ID" value="NZ_JAEKMM010000252.1"/>
</dbReference>
<proteinExistence type="predicted"/>
<dbReference type="Proteomes" id="UP000217768">
    <property type="component" value="Unassembled WGS sequence"/>
</dbReference>
<evidence type="ECO:0000313" key="1">
    <source>
        <dbReference type="EMBL" id="PBA23737.1"/>
    </source>
</evidence>
<organism evidence="1 2">
    <name type="scientific">Mycobacterium avium</name>
    <dbReference type="NCBI Taxonomy" id="1764"/>
    <lineage>
        <taxon>Bacteria</taxon>
        <taxon>Bacillati</taxon>
        <taxon>Actinomycetota</taxon>
        <taxon>Actinomycetes</taxon>
        <taxon>Mycobacteriales</taxon>
        <taxon>Mycobacteriaceae</taxon>
        <taxon>Mycobacterium</taxon>
        <taxon>Mycobacterium avium complex (MAC)</taxon>
    </lineage>
</organism>
<gene>
    <name evidence="1" type="ORF">CKJ66_27045</name>
</gene>
<comment type="caution">
    <text evidence="1">The sequence shown here is derived from an EMBL/GenBank/DDBJ whole genome shotgun (WGS) entry which is preliminary data.</text>
</comment>